<feature type="domain" description="DUF6830" evidence="2">
    <location>
        <begin position="676"/>
        <end position="834"/>
    </location>
</feature>
<dbReference type="InterPro" id="IPR041078">
    <property type="entry name" value="Plavaka"/>
</dbReference>
<evidence type="ECO:0000313" key="4">
    <source>
        <dbReference type="Proteomes" id="UP001194468"/>
    </source>
</evidence>
<organism evidence="3 4">
    <name type="scientific">Boletus edulis BED1</name>
    <dbReference type="NCBI Taxonomy" id="1328754"/>
    <lineage>
        <taxon>Eukaryota</taxon>
        <taxon>Fungi</taxon>
        <taxon>Dikarya</taxon>
        <taxon>Basidiomycota</taxon>
        <taxon>Agaricomycotina</taxon>
        <taxon>Agaricomycetes</taxon>
        <taxon>Agaricomycetidae</taxon>
        <taxon>Boletales</taxon>
        <taxon>Boletineae</taxon>
        <taxon>Boletaceae</taxon>
        <taxon>Boletoideae</taxon>
        <taxon>Boletus</taxon>
    </lineage>
</organism>
<proteinExistence type="predicted"/>
<gene>
    <name evidence="3" type="ORF">L210DRAFT_3510492</name>
</gene>
<protein>
    <recommendedName>
        <fullName evidence="2">DUF6830 domain-containing protein</fullName>
    </recommendedName>
</protein>
<feature type="compositionally biased region" description="Polar residues" evidence="1">
    <location>
        <begin position="1264"/>
        <end position="1274"/>
    </location>
</feature>
<dbReference type="Proteomes" id="UP001194468">
    <property type="component" value="Unassembled WGS sequence"/>
</dbReference>
<accession>A0AAD4BDN2</accession>
<dbReference type="EMBL" id="WHUW01000158">
    <property type="protein sequence ID" value="KAF8420323.1"/>
    <property type="molecule type" value="Genomic_DNA"/>
</dbReference>
<feature type="region of interest" description="Disordered" evidence="1">
    <location>
        <begin position="44"/>
        <end position="87"/>
    </location>
</feature>
<evidence type="ECO:0000256" key="1">
    <source>
        <dbReference type="SAM" id="MobiDB-lite"/>
    </source>
</evidence>
<reference evidence="3" key="1">
    <citation type="submission" date="2019-10" db="EMBL/GenBank/DDBJ databases">
        <authorList>
            <consortium name="DOE Joint Genome Institute"/>
            <person name="Kuo A."/>
            <person name="Miyauchi S."/>
            <person name="Kiss E."/>
            <person name="Drula E."/>
            <person name="Kohler A."/>
            <person name="Sanchez-Garcia M."/>
            <person name="Andreopoulos B."/>
            <person name="Barry K.W."/>
            <person name="Bonito G."/>
            <person name="Buee M."/>
            <person name="Carver A."/>
            <person name="Chen C."/>
            <person name="Cichocki N."/>
            <person name="Clum A."/>
            <person name="Culley D."/>
            <person name="Crous P.W."/>
            <person name="Fauchery L."/>
            <person name="Girlanda M."/>
            <person name="Hayes R."/>
            <person name="Keri Z."/>
            <person name="LaButti K."/>
            <person name="Lipzen A."/>
            <person name="Lombard V."/>
            <person name="Magnuson J."/>
            <person name="Maillard F."/>
            <person name="Morin E."/>
            <person name="Murat C."/>
            <person name="Nolan M."/>
            <person name="Ohm R."/>
            <person name="Pangilinan J."/>
            <person name="Pereira M."/>
            <person name="Perotto S."/>
            <person name="Peter M."/>
            <person name="Riley R."/>
            <person name="Sitrit Y."/>
            <person name="Stielow B."/>
            <person name="Szollosi G."/>
            <person name="Zifcakova L."/>
            <person name="Stursova M."/>
            <person name="Spatafora J.W."/>
            <person name="Tedersoo L."/>
            <person name="Vaario L.-M."/>
            <person name="Yamada A."/>
            <person name="Yan M."/>
            <person name="Wang P."/>
            <person name="Xu J."/>
            <person name="Bruns T."/>
            <person name="Baldrian P."/>
            <person name="Vilgalys R."/>
            <person name="Henrissat B."/>
            <person name="Grigoriev I.V."/>
            <person name="Hibbett D."/>
            <person name="Nagy L.G."/>
            <person name="Martin F.M."/>
        </authorList>
    </citation>
    <scope>NUCLEOTIDE SEQUENCE</scope>
    <source>
        <strain evidence="3">BED1</strain>
    </source>
</reference>
<feature type="compositionally biased region" description="Low complexity" evidence="1">
    <location>
        <begin position="1116"/>
        <end position="1129"/>
    </location>
</feature>
<dbReference type="Pfam" id="PF18759">
    <property type="entry name" value="Plavaka"/>
    <property type="match status" value="1"/>
</dbReference>
<name>A0AAD4BDN2_BOLED</name>
<dbReference type="InterPro" id="IPR049233">
    <property type="entry name" value="DUF6830"/>
</dbReference>
<feature type="compositionally biased region" description="Basic and acidic residues" evidence="1">
    <location>
        <begin position="1291"/>
        <end position="1313"/>
    </location>
</feature>
<sequence length="1477" mass="166484">MPNCPRCLKFFLTEHGAQNHRAQPRSACHDNNYRYTLEIPRLSVSPEPPAEYHDVNVPSPPHSEPPPPTSPDLDVPLGVPDDDSVRAEDARPFPAAQDPHLWVRDYFEGTSVTYGKGDTFLGSFCRDQYSEERKSNLYYPFASSKDWTTVKFLSKSKLSMALVDEYLSLDVTKDLPLSFHTTRDLRSRIEMLPPGSQWKYRVVSSDHQTKDPVHLYYRDPLDCVKLLFNNPFFADKMEYAPYKLYMSAERDVRVYSEWMSSDGAWEMQKKIPVGATLCGVILSSDKTHITNICGGRVAHPLLISLANIKMDARNKAAAHGFLLLALLPIAEFVHELPRIRSVLDARLFHHCLDIVLEPLKQAMEKGTTMPDPLGNLRYCFTPIASYILDTPEAMLVSVVRGKTSPITMASHKQFGDPFRHPPRTAAVTKQQLQSIERLAALLKEYFAACEEFRLSGVSLPFWRDWLLASPHLFLTPEALHHWHREFWDHDVCWCRIALGDDEIDFRFSVLPKITGIHHFRNGITKLKQVGGRTQQDVQRYLVAVIAGGVPPRIVTAIRALMEFRYLAQAPAITSRSRDNIGAALCKFHDHKQAILDAGLRKGKKRDLDHFYIPKLELIQSVVPSITQAGCPLQWSADTTEHAHIEVVKEPASMTNHHDYDAQVCRALDRDERCRLFDAAIRLQTAINDATVDTDEDCNETCFTAIHLNFDPIHRRQSIDEVARQFQLPDLRAALADYVKREGRAGRGRFHTFGRARQSGRDASLPFSELQIWHKVRLQQKSYHFPDKLGSTFTINAHPPGEDRTWKFGRYDAAILQVDQAHQWPLSGLTGHNIVLVRLIMCPACPKRGHTPWATRALVYAERLDVVYQRGSETEPTTGLHVLRMAKRASGENIGEVFPLDQLRSYAHIVPRFGRVADNRLTHSNSIYGSKNFFLNNTHAMSDFDFYVSALATKKEGSVRAQASLKFLSRALTCLILVDNISISKSLRDIPGPRELQSQEQNKPQSAYSIPDTRLYLQLKAFVRRELVPPPRPPGTGPYVVAALPDTRRDGESTISVSSSLSLSSVAHDPRRLPRCTTASHPFLSEFDSTPFVGGIHPIISGEPARSLVPMAPTRHSSSSKAAMSKPASSQLARPIRTNAGKGGYLSQLRKTSEALEQPQRESRVKDLLVHEPVNHLAPAPSHPKKKGTTKQQIRATTEEANLDPFEANVPPIAPSGPDGRFGLQPGPPAFIGRQTLHEYERDRMTNDMTAHTRKHGVHSPEILRNNSDEGTQTNIDERRRRMSDFNCQELEVPRHNDSREHGEHREDRMDTTGDPRGAPMQPLHHRPQHAPLQQPRLPQNLARDTVQPRRPISNAQHLHIHALPSPPLSRSNSNGDDAQVDAVRHGDERASDFYVCKMMLTVVQANADYNVLARHHLTNRCHRSPDPRHLEYVRDGNHQCDGASRQQQTQYEVPVARQEHVAPVLQECGAGVPDEGA</sequence>
<feature type="region of interest" description="Disordered" evidence="1">
    <location>
        <begin position="1108"/>
        <end position="1130"/>
    </location>
</feature>
<dbReference type="Pfam" id="PF20722">
    <property type="entry name" value="DUF6830"/>
    <property type="match status" value="1"/>
</dbReference>
<feature type="compositionally biased region" description="Pro residues" evidence="1">
    <location>
        <begin position="58"/>
        <end position="70"/>
    </location>
</feature>
<evidence type="ECO:0000313" key="3">
    <source>
        <dbReference type="EMBL" id="KAF8420323.1"/>
    </source>
</evidence>
<evidence type="ECO:0000259" key="2">
    <source>
        <dbReference type="Pfam" id="PF20722"/>
    </source>
</evidence>
<comment type="caution">
    <text evidence="3">The sequence shown here is derived from an EMBL/GenBank/DDBJ whole genome shotgun (WGS) entry which is preliminary data.</text>
</comment>
<feature type="region of interest" description="Disordered" evidence="1">
    <location>
        <begin position="1250"/>
        <end position="1336"/>
    </location>
</feature>
<reference evidence="3" key="2">
    <citation type="journal article" date="2020" name="Nat. Commun.">
        <title>Large-scale genome sequencing of mycorrhizal fungi provides insights into the early evolution of symbiotic traits.</title>
        <authorList>
            <person name="Miyauchi S."/>
            <person name="Kiss E."/>
            <person name="Kuo A."/>
            <person name="Drula E."/>
            <person name="Kohler A."/>
            <person name="Sanchez-Garcia M."/>
            <person name="Morin E."/>
            <person name="Andreopoulos B."/>
            <person name="Barry K.W."/>
            <person name="Bonito G."/>
            <person name="Buee M."/>
            <person name="Carver A."/>
            <person name="Chen C."/>
            <person name="Cichocki N."/>
            <person name="Clum A."/>
            <person name="Culley D."/>
            <person name="Crous P.W."/>
            <person name="Fauchery L."/>
            <person name="Girlanda M."/>
            <person name="Hayes R.D."/>
            <person name="Keri Z."/>
            <person name="LaButti K."/>
            <person name="Lipzen A."/>
            <person name="Lombard V."/>
            <person name="Magnuson J."/>
            <person name="Maillard F."/>
            <person name="Murat C."/>
            <person name="Nolan M."/>
            <person name="Ohm R.A."/>
            <person name="Pangilinan J."/>
            <person name="Pereira M.F."/>
            <person name="Perotto S."/>
            <person name="Peter M."/>
            <person name="Pfister S."/>
            <person name="Riley R."/>
            <person name="Sitrit Y."/>
            <person name="Stielow J.B."/>
            <person name="Szollosi G."/>
            <person name="Zifcakova L."/>
            <person name="Stursova M."/>
            <person name="Spatafora J.W."/>
            <person name="Tedersoo L."/>
            <person name="Vaario L.M."/>
            <person name="Yamada A."/>
            <person name="Yan M."/>
            <person name="Wang P."/>
            <person name="Xu J."/>
            <person name="Bruns T."/>
            <person name="Baldrian P."/>
            <person name="Vilgalys R."/>
            <person name="Dunand C."/>
            <person name="Henrissat B."/>
            <person name="Grigoriev I.V."/>
            <person name="Hibbett D."/>
            <person name="Nagy L.G."/>
            <person name="Martin F.M."/>
        </authorList>
    </citation>
    <scope>NUCLEOTIDE SEQUENCE</scope>
    <source>
        <strain evidence="3">BED1</strain>
    </source>
</reference>
<keyword evidence="4" id="KW-1185">Reference proteome</keyword>